<evidence type="ECO:0000313" key="5">
    <source>
        <dbReference type="EMBL" id="MFC3687918.1"/>
    </source>
</evidence>
<dbReference type="InterPro" id="IPR050570">
    <property type="entry name" value="Cell_wall_metabolism_enzyme"/>
</dbReference>
<dbReference type="PANTHER" id="PTHR21666">
    <property type="entry name" value="PEPTIDASE-RELATED"/>
    <property type="match status" value="1"/>
</dbReference>
<dbReference type="CDD" id="cd12797">
    <property type="entry name" value="M23_peptidase"/>
    <property type="match status" value="1"/>
</dbReference>
<keyword evidence="2" id="KW-0175">Coiled coil</keyword>
<dbReference type="Proteomes" id="UP001595685">
    <property type="component" value="Unassembled WGS sequence"/>
</dbReference>
<dbReference type="EC" id="3.4.24.-" evidence="5"/>
<name>A0ABV7WDK7_9MICO</name>
<keyword evidence="1" id="KW-0732">Signal</keyword>
<dbReference type="PANTHER" id="PTHR21666:SF289">
    <property type="entry name" value="L-ALA--D-GLU ENDOPEPTIDASE"/>
    <property type="match status" value="1"/>
</dbReference>
<dbReference type="InterPro" id="IPR011055">
    <property type="entry name" value="Dup_hybrid_motif"/>
</dbReference>
<organism evidence="5 6">
    <name type="scientific">Aquipuribacter hungaricus</name>
    <dbReference type="NCBI Taxonomy" id="545624"/>
    <lineage>
        <taxon>Bacteria</taxon>
        <taxon>Bacillati</taxon>
        <taxon>Actinomycetota</taxon>
        <taxon>Actinomycetes</taxon>
        <taxon>Micrococcales</taxon>
        <taxon>Intrasporangiaceae</taxon>
        <taxon>Aquipuribacter</taxon>
    </lineage>
</organism>
<dbReference type="EMBL" id="JBHRWW010000003">
    <property type="protein sequence ID" value="MFC3687918.1"/>
    <property type="molecule type" value="Genomic_DNA"/>
</dbReference>
<keyword evidence="5" id="KW-0378">Hydrolase</keyword>
<dbReference type="GO" id="GO:0016787">
    <property type="term" value="F:hydrolase activity"/>
    <property type="evidence" value="ECO:0007669"/>
    <property type="project" value="UniProtKB-KW"/>
</dbReference>
<evidence type="ECO:0000256" key="3">
    <source>
        <dbReference type="SAM" id="MobiDB-lite"/>
    </source>
</evidence>
<accession>A0ABV7WDK7</accession>
<dbReference type="RefSeq" id="WP_376983828.1">
    <property type="nucleotide sequence ID" value="NZ_JBHRWW010000003.1"/>
</dbReference>
<dbReference type="Pfam" id="PF01551">
    <property type="entry name" value="Peptidase_M23"/>
    <property type="match status" value="1"/>
</dbReference>
<protein>
    <submittedName>
        <fullName evidence="5">M23 family metallopeptidase</fullName>
        <ecNumber evidence="5">3.4.24.-</ecNumber>
    </submittedName>
</protein>
<feature type="domain" description="M23ase beta-sheet core" evidence="4">
    <location>
        <begin position="342"/>
        <end position="440"/>
    </location>
</feature>
<feature type="compositionally biased region" description="Pro residues" evidence="3">
    <location>
        <begin position="71"/>
        <end position="87"/>
    </location>
</feature>
<reference evidence="6" key="1">
    <citation type="journal article" date="2019" name="Int. J. Syst. Evol. Microbiol.">
        <title>The Global Catalogue of Microorganisms (GCM) 10K type strain sequencing project: providing services to taxonomists for standard genome sequencing and annotation.</title>
        <authorList>
            <consortium name="The Broad Institute Genomics Platform"/>
            <consortium name="The Broad Institute Genome Sequencing Center for Infectious Disease"/>
            <person name="Wu L."/>
            <person name="Ma J."/>
        </authorList>
    </citation>
    <scope>NUCLEOTIDE SEQUENCE [LARGE SCALE GENOMIC DNA]</scope>
    <source>
        <strain evidence="6">NCAIM B.02333</strain>
    </source>
</reference>
<dbReference type="Gene3D" id="6.10.250.3150">
    <property type="match status" value="1"/>
</dbReference>
<dbReference type="SUPFAM" id="SSF51261">
    <property type="entry name" value="Duplicated hybrid motif"/>
    <property type="match status" value="1"/>
</dbReference>
<comment type="caution">
    <text evidence="5">The sequence shown here is derived from an EMBL/GenBank/DDBJ whole genome shotgun (WGS) entry which is preliminary data.</text>
</comment>
<evidence type="ECO:0000256" key="1">
    <source>
        <dbReference type="ARBA" id="ARBA00022729"/>
    </source>
</evidence>
<feature type="region of interest" description="Disordered" evidence="3">
    <location>
        <begin position="71"/>
        <end position="90"/>
    </location>
</feature>
<evidence type="ECO:0000256" key="2">
    <source>
        <dbReference type="SAM" id="Coils"/>
    </source>
</evidence>
<dbReference type="Gene3D" id="2.70.70.10">
    <property type="entry name" value="Glucose Permease (Domain IIA)"/>
    <property type="match status" value="1"/>
</dbReference>
<gene>
    <name evidence="5" type="ORF">ACFOLH_06140</name>
</gene>
<evidence type="ECO:0000259" key="4">
    <source>
        <dbReference type="Pfam" id="PF01551"/>
    </source>
</evidence>
<keyword evidence="6" id="KW-1185">Reference proteome</keyword>
<proteinExistence type="predicted"/>
<evidence type="ECO:0000313" key="6">
    <source>
        <dbReference type="Proteomes" id="UP001595685"/>
    </source>
</evidence>
<dbReference type="InterPro" id="IPR016047">
    <property type="entry name" value="M23ase_b-sheet_dom"/>
</dbReference>
<feature type="coiled-coil region" evidence="2">
    <location>
        <begin position="93"/>
        <end position="120"/>
    </location>
</feature>
<sequence>MPGSGRRLTVPTDGHGVGWASLLPDLRRRLRAAGGALLAAVVVLGAASEWAAAPAAPALLAAPAVMAPPVAPDPPPGTPPPGTPPAVDPAVSSEVLRAQVDALAAQVDELDVRVEVAREDWDVVSAELDALSVQEVQAQVSLDDAGRGLRADRAAATRRVRALYRTGGTVELAWTALATTGSGFADAASGFQTARAVLDSDAATVDRARGRVDVAVASSAQVQELRRLRAGLETEGELRQRDAEAALTARQDLLASAGEALAGAVERERQEAERVATRQALAEAARAEAARPAAGSAATVGAAQPQADTHSAPGWLSLPFEGARTSSQYGYRTHPVLGYRKLHTGTDFAAPCGTPITAGADGTVVSAGWGGGFGNLVVVAHGDVGGSSLSTAYAHQSRLAVSAGEQVSRGQLIGYVGTTGTSTGCHLHLEVRVSGTPVDPRRYL</sequence>